<dbReference type="PROSITE" id="PS01040">
    <property type="entry name" value="SBP_BACTERIAL_5"/>
    <property type="match status" value="1"/>
</dbReference>
<evidence type="ECO:0000256" key="2">
    <source>
        <dbReference type="ARBA" id="ARBA00022729"/>
    </source>
</evidence>
<dbReference type="OrthoDB" id="9801799at2"/>
<dbReference type="GO" id="GO:1904680">
    <property type="term" value="F:peptide transmembrane transporter activity"/>
    <property type="evidence" value="ECO:0007669"/>
    <property type="project" value="TreeGrafter"/>
</dbReference>
<dbReference type="Pfam" id="PF00496">
    <property type="entry name" value="SBP_bac_5"/>
    <property type="match status" value="1"/>
</dbReference>
<feature type="chain" id="PRO_5022722301" evidence="3">
    <location>
        <begin position="30"/>
        <end position="537"/>
    </location>
</feature>
<dbReference type="PIRSF" id="PIRSF002741">
    <property type="entry name" value="MppA"/>
    <property type="match status" value="1"/>
</dbReference>
<dbReference type="Gene3D" id="3.10.105.10">
    <property type="entry name" value="Dipeptide-binding Protein, Domain 3"/>
    <property type="match status" value="1"/>
</dbReference>
<reference evidence="5 6" key="1">
    <citation type="submission" date="2019-08" db="EMBL/GenBank/DDBJ databases">
        <title>Amphibian skin-associated Pigmentiphaga: genome sequence and occurrence across geography and hosts.</title>
        <authorList>
            <person name="Bletz M.C."/>
            <person name="Bunk B."/>
            <person name="Sproeer C."/>
            <person name="Biwer P."/>
            <person name="Reiter S."/>
            <person name="Rabemananjara F.C.E."/>
            <person name="Schulz S."/>
            <person name="Overmann J."/>
            <person name="Vences M."/>
        </authorList>
    </citation>
    <scope>NUCLEOTIDE SEQUENCE [LARGE SCALE GENOMIC DNA]</scope>
    <source>
        <strain evidence="5 6">Mada1488</strain>
    </source>
</reference>
<dbReference type="GO" id="GO:0030288">
    <property type="term" value="C:outer membrane-bounded periplasmic space"/>
    <property type="evidence" value="ECO:0007669"/>
    <property type="project" value="UniProtKB-ARBA"/>
</dbReference>
<evidence type="ECO:0000313" key="6">
    <source>
        <dbReference type="Proteomes" id="UP000325161"/>
    </source>
</evidence>
<proteinExistence type="inferred from homology"/>
<dbReference type="Gene3D" id="3.90.76.10">
    <property type="entry name" value="Dipeptide-binding Protein, Domain 1"/>
    <property type="match status" value="1"/>
</dbReference>
<evidence type="ECO:0000256" key="1">
    <source>
        <dbReference type="ARBA" id="ARBA00005695"/>
    </source>
</evidence>
<dbReference type="CDD" id="cd08517">
    <property type="entry name" value="PBP2_NikA_DppA_OppA_like_13"/>
    <property type="match status" value="1"/>
</dbReference>
<evidence type="ECO:0000256" key="3">
    <source>
        <dbReference type="SAM" id="SignalP"/>
    </source>
</evidence>
<dbReference type="Proteomes" id="UP000325161">
    <property type="component" value="Chromosome"/>
</dbReference>
<dbReference type="KEGG" id="pacr:FXN63_15265"/>
<dbReference type="GO" id="GO:0043190">
    <property type="term" value="C:ATP-binding cassette (ABC) transporter complex"/>
    <property type="evidence" value="ECO:0007669"/>
    <property type="project" value="InterPro"/>
</dbReference>
<keyword evidence="2 3" id="KW-0732">Signal</keyword>
<comment type="similarity">
    <text evidence="1">Belongs to the bacterial solute-binding protein 5 family.</text>
</comment>
<organism evidence="5 6">
    <name type="scientific">Pigmentiphaga aceris</name>
    <dbReference type="NCBI Taxonomy" id="1940612"/>
    <lineage>
        <taxon>Bacteria</taxon>
        <taxon>Pseudomonadati</taxon>
        <taxon>Pseudomonadota</taxon>
        <taxon>Betaproteobacteria</taxon>
        <taxon>Burkholderiales</taxon>
        <taxon>Alcaligenaceae</taxon>
        <taxon>Pigmentiphaga</taxon>
    </lineage>
</organism>
<dbReference type="GO" id="GO:0015833">
    <property type="term" value="P:peptide transport"/>
    <property type="evidence" value="ECO:0007669"/>
    <property type="project" value="TreeGrafter"/>
</dbReference>
<dbReference type="InterPro" id="IPR030678">
    <property type="entry name" value="Peptide/Ni-bd"/>
</dbReference>
<dbReference type="InterPro" id="IPR023765">
    <property type="entry name" value="SBP_5_CS"/>
</dbReference>
<dbReference type="SUPFAM" id="SSF53850">
    <property type="entry name" value="Periplasmic binding protein-like II"/>
    <property type="match status" value="1"/>
</dbReference>
<dbReference type="PANTHER" id="PTHR30290">
    <property type="entry name" value="PERIPLASMIC BINDING COMPONENT OF ABC TRANSPORTER"/>
    <property type="match status" value="1"/>
</dbReference>
<keyword evidence="6" id="KW-1185">Reference proteome</keyword>
<name>A0A5C0AXZ8_9BURK</name>
<evidence type="ECO:0000259" key="4">
    <source>
        <dbReference type="Pfam" id="PF00496"/>
    </source>
</evidence>
<dbReference type="InterPro" id="IPR006311">
    <property type="entry name" value="TAT_signal"/>
</dbReference>
<dbReference type="AlphaFoldDB" id="A0A5C0AXZ8"/>
<gene>
    <name evidence="5" type="ORF">FXN63_15265</name>
</gene>
<evidence type="ECO:0000313" key="5">
    <source>
        <dbReference type="EMBL" id="QEI07045.1"/>
    </source>
</evidence>
<protein>
    <submittedName>
        <fullName evidence="5">ABC transporter substrate-binding protein</fullName>
    </submittedName>
</protein>
<dbReference type="PROSITE" id="PS51318">
    <property type="entry name" value="TAT"/>
    <property type="match status" value="1"/>
</dbReference>
<accession>A0A5C0AXZ8</accession>
<dbReference type="InterPro" id="IPR000914">
    <property type="entry name" value="SBP_5_dom"/>
</dbReference>
<dbReference type="PANTHER" id="PTHR30290:SF38">
    <property type="entry name" value="D,D-DIPEPTIDE-BINDING PERIPLASMIC PROTEIN DDPA-RELATED"/>
    <property type="match status" value="1"/>
</dbReference>
<dbReference type="Gene3D" id="3.40.190.10">
    <property type="entry name" value="Periplasmic binding protein-like II"/>
    <property type="match status" value="1"/>
</dbReference>
<feature type="domain" description="Solute-binding protein family 5" evidence="4">
    <location>
        <begin position="83"/>
        <end position="434"/>
    </location>
</feature>
<sequence length="537" mass="59411">MMSDLSRRQFLLASASGAALSSAPALSYAADASATPKRGGTLVATWGGLEPQALFVPAGGGNSPFFTSTKFYERLLKLGTDLKFHPVLAESVEPAKDFLSYTVKLRKGVKWHDGQPFTSADLVFTVLQYWKPISVGVPLAGLNAAEATDEHTVVLRFTQTISEFAFKSILAGVGGLVIPKHIYEKGDIATNAANNSPVGTGPYKYKEWVRGSHVELVRNDAYWAPGQPYLDRLIIRWWRDPASRSAAFEAGELHLAVFNPFPPPEIERLVKTGKFVAETGGYQNATWQTYLHFNTKNEVTSKVEVRRALLQAINRKFIADTVYFKYAEPGIGPVRPSNELFFNADIPTYPFDPEKAKKLLDEAGYPVKNGSRFTVKVLAPAWFEENVKTGNYIKQALTDIGVKVDLITPDRATSLKLLFTDYDFDIGLTNNGTPLELVPEVTMLYTTDGIIKGAAFRNNSRYSNPKLDEVVTHLAREVNYEKRKALAHEFARIANTDVPLLPLVVNRSTTVASKKVHNHSNAANYTGESWGDLWIDS</sequence>
<dbReference type="EMBL" id="CP043046">
    <property type="protein sequence ID" value="QEI07045.1"/>
    <property type="molecule type" value="Genomic_DNA"/>
</dbReference>
<dbReference type="InterPro" id="IPR039424">
    <property type="entry name" value="SBP_5"/>
</dbReference>
<feature type="signal peptide" evidence="3">
    <location>
        <begin position="1"/>
        <end position="29"/>
    </location>
</feature>